<dbReference type="RefSeq" id="WP_354416103.1">
    <property type="nucleotide sequence ID" value="NZ_JBEPLM010000007.1"/>
</dbReference>
<accession>A0ABV2HVR2</accession>
<comment type="caution">
    <text evidence="2">The sequence shown here is derived from an EMBL/GenBank/DDBJ whole genome shotgun (WGS) entry which is preliminary data.</text>
</comment>
<keyword evidence="1" id="KW-1133">Transmembrane helix</keyword>
<sequence>MGLIIIILGALQILSGIMAYGAAVSAIHQILGAVLFGMGVLSVALGSALRQLQAIRAATERHAEAMEVLKNRRQGAAA</sequence>
<keyword evidence="1" id="KW-0472">Membrane</keyword>
<keyword evidence="2" id="KW-0378">Hydrolase</keyword>
<keyword evidence="3" id="KW-1185">Reference proteome</keyword>
<keyword evidence="1" id="KW-0812">Transmembrane</keyword>
<name>A0ABV2HVR2_9HYPH</name>
<reference evidence="2 3" key="1">
    <citation type="submission" date="2024-06" db="EMBL/GenBank/DDBJ databases">
        <title>Genomic Encyclopedia of Type Strains, Phase IV (KMG-IV): sequencing the most valuable type-strain genomes for metagenomic binning, comparative biology and taxonomic classification.</title>
        <authorList>
            <person name="Goeker M."/>
        </authorList>
    </citation>
    <scope>NUCLEOTIDE SEQUENCE [LARGE SCALE GENOMIC DNA]</scope>
    <source>
        <strain evidence="2 3">DSM 29846</strain>
    </source>
</reference>
<evidence type="ECO:0000313" key="3">
    <source>
        <dbReference type="Proteomes" id="UP001549036"/>
    </source>
</evidence>
<gene>
    <name evidence="2" type="ORF">ABID26_004069</name>
</gene>
<dbReference type="Proteomes" id="UP001549036">
    <property type="component" value="Unassembled WGS sequence"/>
</dbReference>
<proteinExistence type="predicted"/>
<dbReference type="GO" id="GO:0016787">
    <property type="term" value="F:hydrolase activity"/>
    <property type="evidence" value="ECO:0007669"/>
    <property type="project" value="UniProtKB-KW"/>
</dbReference>
<dbReference type="EMBL" id="JBEPLM010000007">
    <property type="protein sequence ID" value="MET3594661.1"/>
    <property type="molecule type" value="Genomic_DNA"/>
</dbReference>
<feature type="transmembrane region" description="Helical" evidence="1">
    <location>
        <begin position="29"/>
        <end position="49"/>
    </location>
</feature>
<protein>
    <submittedName>
        <fullName evidence="2">Effector of murein hydrolase LrgA (UPF0299 family)</fullName>
    </submittedName>
</protein>
<evidence type="ECO:0000256" key="1">
    <source>
        <dbReference type="SAM" id="Phobius"/>
    </source>
</evidence>
<organism evidence="2 3">
    <name type="scientific">Mesorhizobium shonense</name>
    <dbReference type="NCBI Taxonomy" id="1209948"/>
    <lineage>
        <taxon>Bacteria</taxon>
        <taxon>Pseudomonadati</taxon>
        <taxon>Pseudomonadota</taxon>
        <taxon>Alphaproteobacteria</taxon>
        <taxon>Hyphomicrobiales</taxon>
        <taxon>Phyllobacteriaceae</taxon>
        <taxon>Mesorhizobium</taxon>
    </lineage>
</organism>
<evidence type="ECO:0000313" key="2">
    <source>
        <dbReference type="EMBL" id="MET3594661.1"/>
    </source>
</evidence>